<dbReference type="Proteomes" id="UP000010411">
    <property type="component" value="Unassembled WGS sequence"/>
</dbReference>
<dbReference type="AlphaFoldDB" id="L1KUW2"/>
<evidence type="ECO:0000313" key="1">
    <source>
        <dbReference type="EMBL" id="EKX64299.1"/>
    </source>
</evidence>
<organism evidence="1 2">
    <name type="scientific">Streptomyces ipomoeae 91-03</name>
    <dbReference type="NCBI Taxonomy" id="698759"/>
    <lineage>
        <taxon>Bacteria</taxon>
        <taxon>Bacillati</taxon>
        <taxon>Actinomycetota</taxon>
        <taxon>Actinomycetes</taxon>
        <taxon>Kitasatosporales</taxon>
        <taxon>Streptomycetaceae</taxon>
        <taxon>Streptomyces</taxon>
    </lineage>
</organism>
<dbReference type="EMBL" id="AEJC01000384">
    <property type="protein sequence ID" value="EKX64299.1"/>
    <property type="molecule type" value="Genomic_DNA"/>
</dbReference>
<keyword evidence="2" id="KW-1185">Reference proteome</keyword>
<dbReference type="SUPFAM" id="SSF46689">
    <property type="entry name" value="Homeodomain-like"/>
    <property type="match status" value="1"/>
</dbReference>
<comment type="caution">
    <text evidence="1">The sequence shown here is derived from an EMBL/GenBank/DDBJ whole genome shotgun (WGS) entry which is preliminary data.</text>
</comment>
<sequence>MQDNPVRYSFRDVVALRTFVYLRSKLPLQRIRKAMDQLRKWDLTEHPAAYMLVTEGDSVFLVQEERAIDLVRRPGQEVIYSLANVFAPFENMQGRSVADFRRPRPHLEVKQNRLGGWPTIQGTRVPYDAVAKLVAGGVAPAEVHRFYPTVEVSGAADAADFHQEVVQIGGRAA</sequence>
<evidence type="ECO:0000313" key="2">
    <source>
        <dbReference type="Proteomes" id="UP000010411"/>
    </source>
</evidence>
<dbReference type="Pfam" id="PF04255">
    <property type="entry name" value="DUF433"/>
    <property type="match status" value="1"/>
</dbReference>
<dbReference type="PATRIC" id="fig|698759.3.peg.5052"/>
<accession>L1KUW2</accession>
<proteinExistence type="predicted"/>
<dbReference type="InterPro" id="IPR007367">
    <property type="entry name" value="DUF433"/>
</dbReference>
<protein>
    <submittedName>
        <fullName evidence="1">Putative toxin-antitoxin system, antitoxin component</fullName>
    </submittedName>
</protein>
<name>L1KUW2_9ACTN</name>
<dbReference type="InterPro" id="IPR036388">
    <property type="entry name" value="WH-like_DNA-bd_sf"/>
</dbReference>
<dbReference type="Gene3D" id="1.10.10.10">
    <property type="entry name" value="Winged helix-like DNA-binding domain superfamily/Winged helix DNA-binding domain"/>
    <property type="match status" value="1"/>
</dbReference>
<gene>
    <name evidence="1" type="ORF">STRIP9103_03959</name>
</gene>
<reference evidence="1 2" key="1">
    <citation type="submission" date="2012-11" db="EMBL/GenBank/DDBJ databases">
        <authorList>
            <person name="Huguet-Tapia J.C."/>
            <person name="Durkin A.S."/>
            <person name="Pettis G.S."/>
            <person name="Badger J.H."/>
        </authorList>
    </citation>
    <scope>NUCLEOTIDE SEQUENCE [LARGE SCALE GENOMIC DNA]</scope>
    <source>
        <strain evidence="1 2">91-03</strain>
    </source>
</reference>
<dbReference type="InterPro" id="IPR009057">
    <property type="entry name" value="Homeodomain-like_sf"/>
</dbReference>